<dbReference type="InterPro" id="IPR013087">
    <property type="entry name" value="Znf_C2H2_type"/>
</dbReference>
<dbReference type="PANTHER" id="PTHR23235">
    <property type="entry name" value="KRUEPPEL-LIKE TRANSCRIPTION FACTOR"/>
    <property type="match status" value="1"/>
</dbReference>
<dbReference type="InterPro" id="IPR038269">
    <property type="entry name" value="SCAN_sf"/>
</dbReference>
<feature type="domain" description="C2H2-type" evidence="8">
    <location>
        <begin position="620"/>
        <end position="647"/>
    </location>
</feature>
<feature type="domain" description="SCAN box" evidence="9">
    <location>
        <begin position="176"/>
        <end position="254"/>
    </location>
</feature>
<gene>
    <name evidence="11" type="primary">LOC110069983</name>
</gene>
<keyword evidence="4" id="KW-0862">Zinc</keyword>
<feature type="domain" description="C2H2-type" evidence="8">
    <location>
        <begin position="704"/>
        <end position="731"/>
    </location>
</feature>
<evidence type="ECO:0000313" key="11">
    <source>
        <dbReference type="RefSeq" id="XP_072844254.1"/>
    </source>
</evidence>
<keyword evidence="3 6" id="KW-0863">Zinc-finger</keyword>
<sequence length="733" mass="83933">MKMGKDEARFPPPREALERPSKDLPVLQDAVGLKPRRDLAGERQPSEAAPAGRSLRRALLQQVKEEPPEGSAQRWESQWQEFLRTAEAPPHSGWGAPPLWAPPTPWDNATAFLAAFEQVAEACRWPKGEWASRLLPALSGEAKLAFHSLEAGDREDYGKAKAIILRWEALSRERWRQHFRRFRYQEAEGPRGVYGRLQELCRQWLKVERHSKEQILELLILEQFLIILPPEIQRWVREHGPETSTQAVALAEEFLLRQPEAERGDGQAGFEKDVSCEGGRDLSEIELCIKTKQEEDDEDGEDDGDPGKDSLLAGKEWTAVDDGEKYVPGESEPVGLCETSTWKMVENFSLHHERENSSASPQRAAFWQEISSDRSVSCGEDLKDPAIQIEIASGDVWECEEETPQIYFERMRREELREGLWDQRGPEMKEGNYTPKKMHLPTLYQDRDFCDILSQQKPLESQKNKCFAAHWTIRSDGKPDQNLAFTNSFVEGRSLPQFQMLHEEEKPYKCFVCGKCFTRSTNLTAHQRIHTGEKPYGCPDCPKMFTSQSDLIKHKRIHRGEKPYKCFVCGKSFSQGGHLTAHQRIHTGEKPYKCLECGKSFSKNTNLTLHQRIHTGEKPYKCLECGKSFTWNSNLTSHQRIHTGEKPFQCSDCNKCFCNHSTLIKHVRIHTGEKPYKCFACGKSFSQSSSLTAHKRIHTGEKPYQCSECGKSYSKNTNLISHQRIHVMGKLHK</sequence>
<dbReference type="PROSITE" id="PS50804">
    <property type="entry name" value="SCAN_BOX"/>
    <property type="match status" value="1"/>
</dbReference>
<feature type="domain" description="C2H2-type" evidence="8">
    <location>
        <begin position="564"/>
        <end position="591"/>
    </location>
</feature>
<organism evidence="10 11">
    <name type="scientific">Pogona vitticeps</name>
    <name type="common">central bearded dragon</name>
    <dbReference type="NCBI Taxonomy" id="103695"/>
    <lineage>
        <taxon>Eukaryota</taxon>
        <taxon>Metazoa</taxon>
        <taxon>Chordata</taxon>
        <taxon>Craniata</taxon>
        <taxon>Vertebrata</taxon>
        <taxon>Euteleostomi</taxon>
        <taxon>Lepidosauria</taxon>
        <taxon>Squamata</taxon>
        <taxon>Bifurcata</taxon>
        <taxon>Unidentata</taxon>
        <taxon>Episquamata</taxon>
        <taxon>Toxicofera</taxon>
        <taxon>Iguania</taxon>
        <taxon>Acrodonta</taxon>
        <taxon>Agamidae</taxon>
        <taxon>Amphibolurinae</taxon>
        <taxon>Pogona</taxon>
    </lineage>
</organism>
<dbReference type="SMART" id="SM00431">
    <property type="entry name" value="SCAN"/>
    <property type="match status" value="1"/>
</dbReference>
<dbReference type="Gene3D" id="3.30.160.60">
    <property type="entry name" value="Classic Zinc Finger"/>
    <property type="match status" value="8"/>
</dbReference>
<dbReference type="SUPFAM" id="SSF47353">
    <property type="entry name" value="Retrovirus capsid dimerization domain-like"/>
    <property type="match status" value="1"/>
</dbReference>
<feature type="domain" description="C2H2-type" evidence="8">
    <location>
        <begin position="676"/>
        <end position="703"/>
    </location>
</feature>
<evidence type="ECO:0000256" key="7">
    <source>
        <dbReference type="SAM" id="MobiDB-lite"/>
    </source>
</evidence>
<feature type="compositionally biased region" description="Acidic residues" evidence="7">
    <location>
        <begin position="294"/>
        <end position="304"/>
    </location>
</feature>
<evidence type="ECO:0000259" key="8">
    <source>
        <dbReference type="PROSITE" id="PS50157"/>
    </source>
</evidence>
<keyword evidence="5" id="KW-0539">Nucleus</keyword>
<accession>A0ABM5FFS6</accession>
<reference evidence="11" key="2">
    <citation type="submission" date="2025-08" db="UniProtKB">
        <authorList>
            <consortium name="RefSeq"/>
        </authorList>
    </citation>
    <scope>IDENTIFICATION</scope>
</reference>
<feature type="domain" description="C2H2-type" evidence="8">
    <location>
        <begin position="508"/>
        <end position="535"/>
    </location>
</feature>
<dbReference type="PROSITE" id="PS50157">
    <property type="entry name" value="ZINC_FINGER_C2H2_2"/>
    <property type="match status" value="8"/>
</dbReference>
<dbReference type="SUPFAM" id="SSF57667">
    <property type="entry name" value="beta-beta-alpha zinc fingers"/>
    <property type="match status" value="4"/>
</dbReference>
<evidence type="ECO:0000256" key="5">
    <source>
        <dbReference type="ARBA" id="ARBA00023242"/>
    </source>
</evidence>
<protein>
    <submittedName>
        <fullName evidence="11">Uncharacterized protein isoform X1</fullName>
    </submittedName>
</protein>
<evidence type="ECO:0000259" key="9">
    <source>
        <dbReference type="PROSITE" id="PS50804"/>
    </source>
</evidence>
<dbReference type="PANTHER" id="PTHR23235:SF178">
    <property type="entry name" value="C2H2-TYPE DOMAIN-CONTAINING PROTEIN-RELATED"/>
    <property type="match status" value="1"/>
</dbReference>
<reference evidence="10" key="1">
    <citation type="submission" date="2025-05" db="UniProtKB">
        <authorList>
            <consortium name="RefSeq"/>
        </authorList>
    </citation>
    <scope>NUCLEOTIDE SEQUENCE [LARGE SCALE GENOMIC DNA]</scope>
</reference>
<feature type="region of interest" description="Disordered" evidence="7">
    <location>
        <begin position="1"/>
        <end position="55"/>
    </location>
</feature>
<keyword evidence="1" id="KW-0479">Metal-binding</keyword>
<dbReference type="RefSeq" id="XP_072844254.1">
    <property type="nucleotide sequence ID" value="XM_072988153.1"/>
</dbReference>
<feature type="domain" description="C2H2-type" evidence="8">
    <location>
        <begin position="648"/>
        <end position="675"/>
    </location>
</feature>
<evidence type="ECO:0000256" key="4">
    <source>
        <dbReference type="ARBA" id="ARBA00022833"/>
    </source>
</evidence>
<dbReference type="SMART" id="SM00355">
    <property type="entry name" value="ZnF_C2H2"/>
    <property type="match status" value="8"/>
</dbReference>
<proteinExistence type="predicted"/>
<evidence type="ECO:0000256" key="2">
    <source>
        <dbReference type="ARBA" id="ARBA00022737"/>
    </source>
</evidence>
<dbReference type="Gene3D" id="1.10.4020.10">
    <property type="entry name" value="DNA breaking-rejoining enzymes"/>
    <property type="match status" value="1"/>
</dbReference>
<dbReference type="Proteomes" id="UP001652642">
    <property type="component" value="Chromosome 2"/>
</dbReference>
<dbReference type="Pfam" id="PF02023">
    <property type="entry name" value="SCAN"/>
    <property type="match status" value="1"/>
</dbReference>
<dbReference type="CDD" id="cd07936">
    <property type="entry name" value="SCAN"/>
    <property type="match status" value="1"/>
</dbReference>
<dbReference type="InterPro" id="IPR036236">
    <property type="entry name" value="Znf_C2H2_sf"/>
</dbReference>
<keyword evidence="2" id="KW-0677">Repeat</keyword>
<feature type="domain" description="C2H2-type" evidence="8">
    <location>
        <begin position="592"/>
        <end position="619"/>
    </location>
</feature>
<evidence type="ECO:0000256" key="3">
    <source>
        <dbReference type="ARBA" id="ARBA00022771"/>
    </source>
</evidence>
<dbReference type="PROSITE" id="PS00028">
    <property type="entry name" value="ZINC_FINGER_C2H2_1"/>
    <property type="match status" value="8"/>
</dbReference>
<dbReference type="InterPro" id="IPR003309">
    <property type="entry name" value="SCAN_dom"/>
</dbReference>
<dbReference type="Pfam" id="PF00096">
    <property type="entry name" value="zf-C2H2"/>
    <property type="match status" value="8"/>
</dbReference>
<feature type="compositionally biased region" description="Basic and acidic residues" evidence="7">
    <location>
        <begin position="35"/>
        <end position="45"/>
    </location>
</feature>
<evidence type="ECO:0000256" key="1">
    <source>
        <dbReference type="ARBA" id="ARBA00022723"/>
    </source>
</evidence>
<feature type="domain" description="C2H2-type" evidence="8">
    <location>
        <begin position="536"/>
        <end position="563"/>
    </location>
</feature>
<dbReference type="GeneID" id="110069983"/>
<evidence type="ECO:0000313" key="10">
    <source>
        <dbReference type="Proteomes" id="UP001652642"/>
    </source>
</evidence>
<feature type="region of interest" description="Disordered" evidence="7">
    <location>
        <begin position="292"/>
        <end position="312"/>
    </location>
</feature>
<keyword evidence="10" id="KW-1185">Reference proteome</keyword>
<evidence type="ECO:0000256" key="6">
    <source>
        <dbReference type="PROSITE-ProRule" id="PRU00042"/>
    </source>
</evidence>
<name>A0ABM5FFS6_9SAUR</name>